<dbReference type="EC" id="3.5.1.4" evidence="3"/>
<evidence type="ECO:0000313" key="5">
    <source>
        <dbReference type="EMBL" id="QPK79032.1"/>
    </source>
</evidence>
<evidence type="ECO:0000256" key="1">
    <source>
        <dbReference type="ARBA" id="ARBA00001311"/>
    </source>
</evidence>
<feature type="domain" description="Amidase" evidence="4">
    <location>
        <begin position="52"/>
        <end position="187"/>
    </location>
</feature>
<evidence type="ECO:0000256" key="2">
    <source>
        <dbReference type="ARBA" id="ARBA00009199"/>
    </source>
</evidence>
<feature type="domain" description="Amidase" evidence="4">
    <location>
        <begin position="300"/>
        <end position="391"/>
    </location>
</feature>
<dbReference type="Gene3D" id="3.90.1300.10">
    <property type="entry name" value="Amidase signature (AS) domain"/>
    <property type="match status" value="1"/>
</dbReference>
<comment type="catalytic activity">
    <reaction evidence="1">
        <text>a monocarboxylic acid amide + H2O = a monocarboxylate + NH4(+)</text>
        <dbReference type="Rhea" id="RHEA:12020"/>
        <dbReference type="ChEBI" id="CHEBI:15377"/>
        <dbReference type="ChEBI" id="CHEBI:28938"/>
        <dbReference type="ChEBI" id="CHEBI:35757"/>
        <dbReference type="ChEBI" id="CHEBI:83628"/>
        <dbReference type="EC" id="3.5.1.4"/>
    </reaction>
</comment>
<evidence type="ECO:0000256" key="3">
    <source>
        <dbReference type="ARBA" id="ARBA00012922"/>
    </source>
</evidence>
<dbReference type="InterPro" id="IPR036928">
    <property type="entry name" value="AS_sf"/>
</dbReference>
<comment type="similarity">
    <text evidence="2">Belongs to the amidase family.</text>
</comment>
<protein>
    <recommendedName>
        <fullName evidence="3">amidase</fullName>
        <ecNumber evidence="3">3.5.1.4</ecNumber>
    </recommendedName>
</protein>
<organism evidence="5 6">
    <name type="scientific">Corynebacterium lizhenjunii</name>
    <dbReference type="NCBI Taxonomy" id="2709394"/>
    <lineage>
        <taxon>Bacteria</taxon>
        <taxon>Bacillati</taxon>
        <taxon>Actinomycetota</taxon>
        <taxon>Actinomycetes</taxon>
        <taxon>Mycobacteriales</taxon>
        <taxon>Corynebacteriaceae</taxon>
        <taxon>Corynebacterium</taxon>
    </lineage>
</organism>
<dbReference type="KEGG" id="cliz:G7Y31_11120"/>
<dbReference type="EMBL" id="CP064954">
    <property type="protein sequence ID" value="QPK79032.1"/>
    <property type="molecule type" value="Genomic_DNA"/>
</dbReference>
<dbReference type="PANTHER" id="PTHR11895">
    <property type="entry name" value="TRANSAMIDASE"/>
    <property type="match status" value="1"/>
</dbReference>
<proteinExistence type="inferred from homology"/>
<sequence>MTHPVSAQSATLSAAQSADAPSLYHLRSLLPGMSPQEHGFTYIDLDRPTVGSGRLDGWLLSVKDLTDVAGMPTTLGSVHRAYVAEVTDPFIAALEEQGAQIVGKSAAPELGLRVDTEPVGLPHPDNPLWPGRTPGGSSGGAAVQVARGLLRAAHASDGGGSIRVPAAACGVVGFKPAGEQLSVPGFITRTVADAAFLHNLDLPAVRTPGRIGMLSTPLFARTEVAAPMRYALEQARAVLESRGYEVLDVEPYPQAAETFEAFRRLFSAHLADLPDARGYAAWVREMGREVTPEQLAHARAHAAQLPELLAAHWHVDAILTPMLAFDPPPRGHFLSLPHAENFAEQTRWSPWGSLFNVARLPAISLPWHLRTRPQPVGLQLGAITLSEPQLLALAQELHP</sequence>
<evidence type="ECO:0000313" key="6">
    <source>
        <dbReference type="Proteomes" id="UP000594681"/>
    </source>
</evidence>
<dbReference type="PROSITE" id="PS00571">
    <property type="entry name" value="AMIDASES"/>
    <property type="match status" value="1"/>
</dbReference>
<reference evidence="5 6" key="1">
    <citation type="submission" date="2020-11" db="EMBL/GenBank/DDBJ databases">
        <title>Corynebacterium sp. ZJ-599.</title>
        <authorList>
            <person name="Zhou J."/>
        </authorList>
    </citation>
    <scope>NUCLEOTIDE SEQUENCE [LARGE SCALE GENOMIC DNA]</scope>
    <source>
        <strain evidence="5 6">ZJ-599</strain>
    </source>
</reference>
<keyword evidence="6" id="KW-1185">Reference proteome</keyword>
<gene>
    <name evidence="5" type="ORF">G7Y31_11120</name>
</gene>
<dbReference type="InterPro" id="IPR023631">
    <property type="entry name" value="Amidase_dom"/>
</dbReference>
<dbReference type="Proteomes" id="UP000594681">
    <property type="component" value="Chromosome"/>
</dbReference>
<dbReference type="AlphaFoldDB" id="A0A7T0PBS5"/>
<accession>A0A7T0PBS5</accession>
<dbReference type="SUPFAM" id="SSF75304">
    <property type="entry name" value="Amidase signature (AS) enzymes"/>
    <property type="match status" value="1"/>
</dbReference>
<dbReference type="PANTHER" id="PTHR11895:SF7">
    <property type="entry name" value="GLUTAMYL-TRNA(GLN) AMIDOTRANSFERASE SUBUNIT A, MITOCHONDRIAL"/>
    <property type="match status" value="1"/>
</dbReference>
<dbReference type="Pfam" id="PF01425">
    <property type="entry name" value="Amidase"/>
    <property type="match status" value="2"/>
</dbReference>
<dbReference type="InterPro" id="IPR020556">
    <property type="entry name" value="Amidase_CS"/>
</dbReference>
<dbReference type="GO" id="GO:0004040">
    <property type="term" value="F:amidase activity"/>
    <property type="evidence" value="ECO:0007669"/>
    <property type="project" value="UniProtKB-EC"/>
</dbReference>
<evidence type="ECO:0000259" key="4">
    <source>
        <dbReference type="Pfam" id="PF01425"/>
    </source>
</evidence>
<name>A0A7T0PBS5_9CORY</name>
<dbReference type="InterPro" id="IPR000120">
    <property type="entry name" value="Amidase"/>
</dbReference>